<keyword evidence="3" id="KW-0813">Transport</keyword>
<comment type="subcellular location">
    <subcellularLocation>
        <location evidence="1">Mitochondrion outer membrane</location>
    </subcellularLocation>
</comment>
<evidence type="ECO:0000256" key="9">
    <source>
        <dbReference type="SAM" id="MobiDB-lite"/>
    </source>
</evidence>
<evidence type="ECO:0000313" key="13">
    <source>
        <dbReference type="EMBL" id="ORY37812.1"/>
    </source>
</evidence>
<feature type="region of interest" description="Disordered" evidence="9">
    <location>
        <begin position="355"/>
        <end position="435"/>
    </location>
</feature>
<dbReference type="OrthoDB" id="5809458at2759"/>
<evidence type="ECO:0000256" key="5">
    <source>
        <dbReference type="ARBA" id="ARBA00022927"/>
    </source>
</evidence>
<dbReference type="GO" id="GO:0006626">
    <property type="term" value="P:protein targeting to mitochondrion"/>
    <property type="evidence" value="ECO:0007669"/>
    <property type="project" value="TreeGrafter"/>
</dbReference>
<keyword evidence="7" id="KW-0472">Membrane</keyword>
<keyword evidence="4" id="KW-1000">Mitochondrion outer membrane</keyword>
<dbReference type="InterPro" id="IPR036282">
    <property type="entry name" value="Glutathione-S-Trfase_C_sf"/>
</dbReference>
<keyword evidence="14" id="KW-1185">Reference proteome</keyword>
<dbReference type="PANTHER" id="PTHR12289:SF41">
    <property type="entry name" value="FAILED AXON CONNECTIONS-RELATED"/>
    <property type="match status" value="1"/>
</dbReference>
<feature type="compositionally biased region" description="Acidic residues" evidence="9">
    <location>
        <begin position="375"/>
        <end position="392"/>
    </location>
</feature>
<dbReference type="Proteomes" id="UP000193642">
    <property type="component" value="Unassembled WGS sequence"/>
</dbReference>
<evidence type="ECO:0000256" key="1">
    <source>
        <dbReference type="ARBA" id="ARBA00004294"/>
    </source>
</evidence>
<evidence type="ECO:0000256" key="7">
    <source>
        <dbReference type="ARBA" id="ARBA00023136"/>
    </source>
</evidence>
<evidence type="ECO:0008006" key="15">
    <source>
        <dbReference type="Google" id="ProtNLM"/>
    </source>
</evidence>
<dbReference type="InterPro" id="IPR033468">
    <property type="entry name" value="Metaxin_GST"/>
</dbReference>
<dbReference type="InterPro" id="IPR019564">
    <property type="entry name" value="Sam37/metaxin_N"/>
</dbReference>
<feature type="domain" description="Mitochondrial outer membrane transport complex Sam37/metaxin N-terminal" evidence="11">
    <location>
        <begin position="86"/>
        <end position="177"/>
    </location>
</feature>
<keyword evidence="8" id="KW-0175">Coiled coil</keyword>
<proteinExistence type="inferred from homology"/>
<evidence type="ECO:0000259" key="11">
    <source>
        <dbReference type="Pfam" id="PF10568"/>
    </source>
</evidence>
<gene>
    <name evidence="13" type="ORF">BCR33DRAFT_854564</name>
</gene>
<name>A0A1Y2BST0_9FUNG</name>
<sequence>MFLVLGVVVLVFVAVLVGVTFAVSSAPPPPQKKKDVFVVRFGAKVDAAFGVSGLDFAPLAIESALRFSKTEYCLARDPVVRSTLQPLLSFNDTNLYSLTAALDFLRNHPKSKDLNAHLDHVEQAAVQAFICLCESLALQLSYLRFSNQENASHYTHALYRFSRLSLPQTMIQRRKLRVQTWKLLDSTGILHTPKHEIIDNIHTNLSALESLLGSDTYFMGTPEPTFLDAVAFSILANYILGPTPGCSDGVEIAQSSLSLVQYVRRISETYFKEFSPPPARHTTDDHSRNNKCIVVDGIRFGDDSETKGFDWELIEKRAVELWEARRNALEEQLKASEMELDGADEEIELIDTSRKSEIEGKETELAQKEGKDSDINENEAEALEATDEDSEVNESKEEGIDSLEKQDSAKELTSTKTESLDASFIPEIATGAENS</sequence>
<dbReference type="AlphaFoldDB" id="A0A1Y2BST0"/>
<evidence type="ECO:0000256" key="2">
    <source>
        <dbReference type="ARBA" id="ARBA00009170"/>
    </source>
</evidence>
<feature type="signal peptide" evidence="10">
    <location>
        <begin position="1"/>
        <end position="22"/>
    </location>
</feature>
<accession>A0A1Y2BST0</accession>
<dbReference type="PANTHER" id="PTHR12289">
    <property type="entry name" value="METAXIN RELATED"/>
    <property type="match status" value="1"/>
</dbReference>
<dbReference type="SUPFAM" id="SSF47616">
    <property type="entry name" value="GST C-terminal domain-like"/>
    <property type="match status" value="1"/>
</dbReference>
<dbReference type="GO" id="GO:0015031">
    <property type="term" value="P:protein transport"/>
    <property type="evidence" value="ECO:0007669"/>
    <property type="project" value="UniProtKB-KW"/>
</dbReference>
<protein>
    <recommendedName>
        <fullName evidence="15">Metaxin glutathione S-transferase domain-containing protein</fullName>
    </recommendedName>
</protein>
<dbReference type="EMBL" id="MCGO01000048">
    <property type="protein sequence ID" value="ORY37812.1"/>
    <property type="molecule type" value="Genomic_DNA"/>
</dbReference>
<evidence type="ECO:0000313" key="14">
    <source>
        <dbReference type="Proteomes" id="UP000193642"/>
    </source>
</evidence>
<feature type="compositionally biased region" description="Basic and acidic residues" evidence="9">
    <location>
        <begin position="393"/>
        <end position="410"/>
    </location>
</feature>
<keyword evidence="5" id="KW-0653">Protein transport</keyword>
<feature type="compositionally biased region" description="Basic and acidic residues" evidence="9">
    <location>
        <begin position="355"/>
        <end position="374"/>
    </location>
</feature>
<evidence type="ECO:0000256" key="6">
    <source>
        <dbReference type="ARBA" id="ARBA00023128"/>
    </source>
</evidence>
<evidence type="ECO:0000256" key="10">
    <source>
        <dbReference type="SAM" id="SignalP"/>
    </source>
</evidence>
<reference evidence="13 14" key="1">
    <citation type="submission" date="2016-07" db="EMBL/GenBank/DDBJ databases">
        <title>Pervasive Adenine N6-methylation of Active Genes in Fungi.</title>
        <authorList>
            <consortium name="DOE Joint Genome Institute"/>
            <person name="Mondo S.J."/>
            <person name="Dannebaum R.O."/>
            <person name="Kuo R.C."/>
            <person name="Labutti K."/>
            <person name="Haridas S."/>
            <person name="Kuo A."/>
            <person name="Salamov A."/>
            <person name="Ahrendt S.R."/>
            <person name="Lipzen A."/>
            <person name="Sullivan W."/>
            <person name="Andreopoulos W.B."/>
            <person name="Clum A."/>
            <person name="Lindquist E."/>
            <person name="Daum C."/>
            <person name="Ramamoorthy G.K."/>
            <person name="Gryganskyi A."/>
            <person name="Culley D."/>
            <person name="Magnuson J.K."/>
            <person name="James T.Y."/>
            <person name="O'Malley M.A."/>
            <person name="Stajich J.E."/>
            <person name="Spatafora J.W."/>
            <person name="Visel A."/>
            <person name="Grigoriev I.V."/>
        </authorList>
    </citation>
    <scope>NUCLEOTIDE SEQUENCE [LARGE SCALE GENOMIC DNA]</scope>
    <source>
        <strain evidence="13 14">JEL800</strain>
    </source>
</reference>
<dbReference type="GO" id="GO:0001401">
    <property type="term" value="C:SAM complex"/>
    <property type="evidence" value="ECO:0007669"/>
    <property type="project" value="InterPro"/>
</dbReference>
<dbReference type="Pfam" id="PF17171">
    <property type="entry name" value="GST_C_6"/>
    <property type="match status" value="1"/>
</dbReference>
<comment type="similarity">
    <text evidence="2">Belongs to the metaxin family.</text>
</comment>
<keyword evidence="10" id="KW-0732">Signal</keyword>
<feature type="domain" description="Metaxin glutathione S-transferase" evidence="12">
    <location>
        <begin position="203"/>
        <end position="266"/>
    </location>
</feature>
<evidence type="ECO:0000256" key="8">
    <source>
        <dbReference type="SAM" id="Coils"/>
    </source>
</evidence>
<evidence type="ECO:0000256" key="3">
    <source>
        <dbReference type="ARBA" id="ARBA00022448"/>
    </source>
</evidence>
<organism evidence="13 14">
    <name type="scientific">Rhizoclosmatium globosum</name>
    <dbReference type="NCBI Taxonomy" id="329046"/>
    <lineage>
        <taxon>Eukaryota</taxon>
        <taxon>Fungi</taxon>
        <taxon>Fungi incertae sedis</taxon>
        <taxon>Chytridiomycota</taxon>
        <taxon>Chytridiomycota incertae sedis</taxon>
        <taxon>Chytridiomycetes</taxon>
        <taxon>Chytridiales</taxon>
        <taxon>Chytriomycetaceae</taxon>
        <taxon>Rhizoclosmatium</taxon>
    </lineage>
</organism>
<feature type="coiled-coil region" evidence="8">
    <location>
        <begin position="319"/>
        <end position="346"/>
    </location>
</feature>
<feature type="chain" id="PRO_5012214862" description="Metaxin glutathione S-transferase domain-containing protein" evidence="10">
    <location>
        <begin position="23"/>
        <end position="435"/>
    </location>
</feature>
<dbReference type="Pfam" id="PF10568">
    <property type="entry name" value="Tom37"/>
    <property type="match status" value="1"/>
</dbReference>
<evidence type="ECO:0000259" key="12">
    <source>
        <dbReference type="Pfam" id="PF17171"/>
    </source>
</evidence>
<dbReference type="STRING" id="329046.A0A1Y2BST0"/>
<evidence type="ECO:0000256" key="4">
    <source>
        <dbReference type="ARBA" id="ARBA00022787"/>
    </source>
</evidence>
<comment type="caution">
    <text evidence="13">The sequence shown here is derived from an EMBL/GenBank/DDBJ whole genome shotgun (WGS) entry which is preliminary data.</text>
</comment>
<dbReference type="InterPro" id="IPR050931">
    <property type="entry name" value="Mito_Protein_Transport_Metaxin"/>
</dbReference>
<keyword evidence="6" id="KW-0496">Mitochondrion</keyword>